<sequence>CVSFPFSFQFFTMLAAVFAGSHCQLSLLPAPMKKGNPMVLPPKYPLCSHRCLFISSSMQKSVSALLSLAFESI</sequence>
<evidence type="ECO:0000313" key="1">
    <source>
        <dbReference type="EMBL" id="SVB97414.1"/>
    </source>
</evidence>
<organism evidence="1">
    <name type="scientific">marine metagenome</name>
    <dbReference type="NCBI Taxonomy" id="408172"/>
    <lineage>
        <taxon>unclassified sequences</taxon>
        <taxon>metagenomes</taxon>
        <taxon>ecological metagenomes</taxon>
    </lineage>
</organism>
<protein>
    <submittedName>
        <fullName evidence="1">Uncharacterized protein</fullName>
    </submittedName>
</protein>
<dbReference type="AlphaFoldDB" id="A0A382ICH6"/>
<feature type="non-terminal residue" evidence="1">
    <location>
        <position position="1"/>
    </location>
</feature>
<dbReference type="EMBL" id="UINC01066568">
    <property type="protein sequence ID" value="SVB97414.1"/>
    <property type="molecule type" value="Genomic_DNA"/>
</dbReference>
<reference evidence="1" key="1">
    <citation type="submission" date="2018-05" db="EMBL/GenBank/DDBJ databases">
        <authorList>
            <person name="Lanie J.A."/>
            <person name="Ng W.-L."/>
            <person name="Kazmierczak K.M."/>
            <person name="Andrzejewski T.M."/>
            <person name="Davidsen T.M."/>
            <person name="Wayne K.J."/>
            <person name="Tettelin H."/>
            <person name="Glass J.I."/>
            <person name="Rusch D."/>
            <person name="Podicherti R."/>
            <person name="Tsui H.-C.T."/>
            <person name="Winkler M.E."/>
        </authorList>
    </citation>
    <scope>NUCLEOTIDE SEQUENCE</scope>
</reference>
<accession>A0A382ICH6</accession>
<proteinExistence type="predicted"/>
<gene>
    <name evidence="1" type="ORF">METZ01_LOCUS250268</name>
</gene>
<name>A0A382ICH6_9ZZZZ</name>